<gene>
    <name evidence="8" type="ORF">EK21DRAFT_113597</name>
</gene>
<feature type="transmembrane region" description="Helical" evidence="6">
    <location>
        <begin position="52"/>
        <end position="74"/>
    </location>
</feature>
<dbReference type="OrthoDB" id="5429740at2759"/>
<accession>A0A9P4LLK0</accession>
<reference evidence="8" key="1">
    <citation type="journal article" date="2020" name="Stud. Mycol.">
        <title>101 Dothideomycetes genomes: a test case for predicting lifestyles and emergence of pathogens.</title>
        <authorList>
            <person name="Haridas S."/>
            <person name="Albert R."/>
            <person name="Binder M."/>
            <person name="Bloem J."/>
            <person name="Labutti K."/>
            <person name="Salamov A."/>
            <person name="Andreopoulos B."/>
            <person name="Baker S."/>
            <person name="Barry K."/>
            <person name="Bills G."/>
            <person name="Bluhm B."/>
            <person name="Cannon C."/>
            <person name="Castanera R."/>
            <person name="Culley D."/>
            <person name="Daum C."/>
            <person name="Ezra D."/>
            <person name="Gonzalez J."/>
            <person name="Henrissat B."/>
            <person name="Kuo A."/>
            <person name="Liang C."/>
            <person name="Lipzen A."/>
            <person name="Lutzoni F."/>
            <person name="Magnuson J."/>
            <person name="Mondo S."/>
            <person name="Nolan M."/>
            <person name="Ohm R."/>
            <person name="Pangilinan J."/>
            <person name="Park H.-J."/>
            <person name="Ramirez L."/>
            <person name="Alfaro M."/>
            <person name="Sun H."/>
            <person name="Tritt A."/>
            <person name="Yoshinaga Y."/>
            <person name="Zwiers L.-H."/>
            <person name="Turgeon B."/>
            <person name="Goodwin S."/>
            <person name="Spatafora J."/>
            <person name="Crous P."/>
            <person name="Grigoriev I."/>
        </authorList>
    </citation>
    <scope>NUCLEOTIDE SEQUENCE</scope>
    <source>
        <strain evidence="8">CBS 110217</strain>
    </source>
</reference>
<protein>
    <recommendedName>
        <fullName evidence="7">Rhodopsin domain-containing protein</fullName>
    </recommendedName>
</protein>
<sequence length="376" mass="41593">MGANNSVPADYSAAAYAILATDILLTTTAVVGRTASQKLMKTIPAIDDYLCYLAYTSNLGLLVSGLLLTAFGTLDLTDVSVQSDSERRFVKSAYDSLAIMYILAVTFVKLSILLFYRRTFTMFEQWFRWCWWLLLGLILLWTAACIVLFALQVAGNLPKIGFSRLGISTTGVINALSDVLLIVLPAVMVSRLRMQKKQKIALISIFGIGGIASVVSLVRATIFFSNRDHRLNEAYSNYLDIVLTATESSAGLICACLPLTKPVVIRFTRWLQRLGGLNTDHQGWTTVSTSVKSTRKEKQRVTERMDDFHIQLLPMSQLTTTQAGLGGQTVTEVEKHWQSIGSYEVSSRCEAVAPRISCDLNEAGWEMQTTWGRGTT</sequence>
<evidence type="ECO:0000256" key="3">
    <source>
        <dbReference type="ARBA" id="ARBA00022989"/>
    </source>
</evidence>
<name>A0A9P4LLK0_9PLEO</name>
<dbReference type="InterPro" id="IPR052337">
    <property type="entry name" value="SAT4-like"/>
</dbReference>
<evidence type="ECO:0000256" key="4">
    <source>
        <dbReference type="ARBA" id="ARBA00023136"/>
    </source>
</evidence>
<evidence type="ECO:0000256" key="1">
    <source>
        <dbReference type="ARBA" id="ARBA00004141"/>
    </source>
</evidence>
<organism evidence="8 9">
    <name type="scientific">Setomelanomma holmii</name>
    <dbReference type="NCBI Taxonomy" id="210430"/>
    <lineage>
        <taxon>Eukaryota</taxon>
        <taxon>Fungi</taxon>
        <taxon>Dikarya</taxon>
        <taxon>Ascomycota</taxon>
        <taxon>Pezizomycotina</taxon>
        <taxon>Dothideomycetes</taxon>
        <taxon>Pleosporomycetidae</taxon>
        <taxon>Pleosporales</taxon>
        <taxon>Pleosporineae</taxon>
        <taxon>Phaeosphaeriaceae</taxon>
        <taxon>Setomelanomma</taxon>
    </lineage>
</organism>
<dbReference type="PANTHER" id="PTHR33048:SF146">
    <property type="entry name" value="INTEGRAL MEMBRANE PROTEIN"/>
    <property type="match status" value="1"/>
</dbReference>
<comment type="subcellular location">
    <subcellularLocation>
        <location evidence="1">Membrane</location>
        <topology evidence="1">Multi-pass membrane protein</topology>
    </subcellularLocation>
</comment>
<dbReference type="Pfam" id="PF20684">
    <property type="entry name" value="Fung_rhodopsin"/>
    <property type="match status" value="2"/>
</dbReference>
<keyword evidence="3 6" id="KW-1133">Transmembrane helix</keyword>
<feature type="transmembrane region" description="Helical" evidence="6">
    <location>
        <begin position="165"/>
        <end position="188"/>
    </location>
</feature>
<feature type="domain" description="Rhodopsin" evidence="7">
    <location>
        <begin position="169"/>
        <end position="264"/>
    </location>
</feature>
<dbReference type="Proteomes" id="UP000799777">
    <property type="component" value="Unassembled WGS sequence"/>
</dbReference>
<dbReference type="AlphaFoldDB" id="A0A9P4LLK0"/>
<feature type="transmembrane region" description="Helical" evidence="6">
    <location>
        <begin position="200"/>
        <end position="218"/>
    </location>
</feature>
<comment type="caution">
    <text evidence="8">The sequence shown here is derived from an EMBL/GenBank/DDBJ whole genome shotgun (WGS) entry which is preliminary data.</text>
</comment>
<keyword evidence="9" id="KW-1185">Reference proteome</keyword>
<dbReference type="EMBL" id="ML978209">
    <property type="protein sequence ID" value="KAF2028742.1"/>
    <property type="molecule type" value="Genomic_DNA"/>
</dbReference>
<evidence type="ECO:0000259" key="7">
    <source>
        <dbReference type="Pfam" id="PF20684"/>
    </source>
</evidence>
<feature type="domain" description="Rhodopsin" evidence="7">
    <location>
        <begin position="33"/>
        <end position="152"/>
    </location>
</feature>
<comment type="similarity">
    <text evidence="5">Belongs to the SAT4 family.</text>
</comment>
<dbReference type="GO" id="GO:0016020">
    <property type="term" value="C:membrane"/>
    <property type="evidence" value="ECO:0007669"/>
    <property type="project" value="UniProtKB-SubCell"/>
</dbReference>
<dbReference type="InterPro" id="IPR049326">
    <property type="entry name" value="Rhodopsin_dom_fungi"/>
</dbReference>
<evidence type="ECO:0000256" key="6">
    <source>
        <dbReference type="SAM" id="Phobius"/>
    </source>
</evidence>
<evidence type="ECO:0000256" key="2">
    <source>
        <dbReference type="ARBA" id="ARBA00022692"/>
    </source>
</evidence>
<keyword evidence="4 6" id="KW-0472">Membrane</keyword>
<feature type="transmembrane region" description="Helical" evidence="6">
    <location>
        <begin position="94"/>
        <end position="117"/>
    </location>
</feature>
<feature type="transmembrane region" description="Helical" evidence="6">
    <location>
        <begin position="129"/>
        <end position="153"/>
    </location>
</feature>
<evidence type="ECO:0000313" key="8">
    <source>
        <dbReference type="EMBL" id="KAF2028742.1"/>
    </source>
</evidence>
<dbReference type="PANTHER" id="PTHR33048">
    <property type="entry name" value="PTH11-LIKE INTEGRAL MEMBRANE PROTEIN (AFU_ORTHOLOGUE AFUA_5G11245)"/>
    <property type="match status" value="1"/>
</dbReference>
<keyword evidence="2 6" id="KW-0812">Transmembrane</keyword>
<evidence type="ECO:0000256" key="5">
    <source>
        <dbReference type="ARBA" id="ARBA00038359"/>
    </source>
</evidence>
<evidence type="ECO:0000313" key="9">
    <source>
        <dbReference type="Proteomes" id="UP000799777"/>
    </source>
</evidence>
<feature type="transmembrane region" description="Helical" evidence="6">
    <location>
        <begin position="13"/>
        <end position="31"/>
    </location>
</feature>
<proteinExistence type="inferred from homology"/>